<reference evidence="1 2" key="1">
    <citation type="journal article" date="2023" name="Sci. Data">
        <title>Genome assembly of the Korean intertidal mud-creeper Batillaria attramentaria.</title>
        <authorList>
            <person name="Patra A.K."/>
            <person name="Ho P.T."/>
            <person name="Jun S."/>
            <person name="Lee S.J."/>
            <person name="Kim Y."/>
            <person name="Won Y.J."/>
        </authorList>
    </citation>
    <scope>NUCLEOTIDE SEQUENCE [LARGE SCALE GENOMIC DNA]</scope>
    <source>
        <strain evidence="1">Wonlab-2016</strain>
    </source>
</reference>
<accession>A0ABD0K0U8</accession>
<keyword evidence="2" id="KW-1185">Reference proteome</keyword>
<dbReference type="EMBL" id="JACVVK020000280">
    <property type="protein sequence ID" value="KAK7480526.1"/>
    <property type="molecule type" value="Genomic_DNA"/>
</dbReference>
<sequence length="168" mass="18301">MVCARPNSTSSDWVQDEDAGPVVAASRATHLTLKQAVHDELSPVIPDVKVTALSVGWAADRCFWNVTALLAIPLENYTVELNRPYAILMYFAVMDGLVDELASARETLYVCVNGVRVKVGIKQTKFCHVQTTVHPPHASSGRARRIDLNVVVTTTFLSLSLIVKGGLL</sequence>
<gene>
    <name evidence="1" type="ORF">BaRGS_00028260</name>
</gene>
<protein>
    <submittedName>
        <fullName evidence="1">Uncharacterized protein</fullName>
    </submittedName>
</protein>
<evidence type="ECO:0000313" key="2">
    <source>
        <dbReference type="Proteomes" id="UP001519460"/>
    </source>
</evidence>
<organism evidence="1 2">
    <name type="scientific">Batillaria attramentaria</name>
    <dbReference type="NCBI Taxonomy" id="370345"/>
    <lineage>
        <taxon>Eukaryota</taxon>
        <taxon>Metazoa</taxon>
        <taxon>Spiralia</taxon>
        <taxon>Lophotrochozoa</taxon>
        <taxon>Mollusca</taxon>
        <taxon>Gastropoda</taxon>
        <taxon>Caenogastropoda</taxon>
        <taxon>Sorbeoconcha</taxon>
        <taxon>Cerithioidea</taxon>
        <taxon>Batillariidae</taxon>
        <taxon>Batillaria</taxon>
    </lineage>
</organism>
<name>A0ABD0K0U8_9CAEN</name>
<proteinExistence type="predicted"/>
<evidence type="ECO:0000313" key="1">
    <source>
        <dbReference type="EMBL" id="KAK7480526.1"/>
    </source>
</evidence>
<dbReference type="AlphaFoldDB" id="A0ABD0K0U8"/>
<comment type="caution">
    <text evidence="1">The sequence shown here is derived from an EMBL/GenBank/DDBJ whole genome shotgun (WGS) entry which is preliminary data.</text>
</comment>
<dbReference type="Proteomes" id="UP001519460">
    <property type="component" value="Unassembled WGS sequence"/>
</dbReference>